<evidence type="ECO:0000259" key="3">
    <source>
        <dbReference type="Pfam" id="PF00685"/>
    </source>
</evidence>
<protein>
    <submittedName>
        <fullName evidence="4">Sulfotransferase</fullName>
    </submittedName>
</protein>
<dbReference type="Proteomes" id="UP000257706">
    <property type="component" value="Unassembled WGS sequence"/>
</dbReference>
<dbReference type="SUPFAM" id="SSF52540">
    <property type="entry name" value="P-loop containing nucleoside triphosphate hydrolases"/>
    <property type="match status" value="1"/>
</dbReference>
<dbReference type="InterPro" id="IPR027417">
    <property type="entry name" value="P-loop_NTPase"/>
</dbReference>
<reference evidence="4 5" key="1">
    <citation type="journal article" date="2018" name="Nat. Biotechnol.">
        <title>A standardized bacterial taxonomy based on genome phylogeny substantially revises the tree of life.</title>
        <authorList>
            <person name="Parks D.H."/>
            <person name="Chuvochina M."/>
            <person name="Waite D.W."/>
            <person name="Rinke C."/>
            <person name="Skarshewski A."/>
            <person name="Chaumeil P.A."/>
            <person name="Hugenholtz P."/>
        </authorList>
    </citation>
    <scope>NUCLEOTIDE SEQUENCE [LARGE SCALE GENOMIC DNA]</scope>
    <source>
        <strain evidence="4">UBA8739</strain>
    </source>
</reference>
<feature type="domain" description="Sulfotransferase" evidence="3">
    <location>
        <begin position="6"/>
        <end position="254"/>
    </location>
</feature>
<evidence type="ECO:0000313" key="4">
    <source>
        <dbReference type="EMBL" id="HAE51315.1"/>
    </source>
</evidence>
<comment type="caution">
    <text evidence="4">The sequence shown here is derived from an EMBL/GenBank/DDBJ whole genome shotgun (WGS) entry which is preliminary data.</text>
</comment>
<name>A0A3B9IU25_9PROT</name>
<dbReference type="PANTHER" id="PTHR11783">
    <property type="entry name" value="SULFOTRANSFERASE SULT"/>
    <property type="match status" value="1"/>
</dbReference>
<keyword evidence="2 4" id="KW-0808">Transferase</keyword>
<dbReference type="Pfam" id="PF00685">
    <property type="entry name" value="Sulfotransfer_1"/>
    <property type="match status" value="1"/>
</dbReference>
<comment type="similarity">
    <text evidence="1">Belongs to the sulfotransferase 1 family.</text>
</comment>
<dbReference type="EMBL" id="DMAI01000469">
    <property type="protein sequence ID" value="HAE51315.1"/>
    <property type="molecule type" value="Genomic_DNA"/>
</dbReference>
<evidence type="ECO:0000256" key="2">
    <source>
        <dbReference type="ARBA" id="ARBA00022679"/>
    </source>
</evidence>
<evidence type="ECO:0000256" key="1">
    <source>
        <dbReference type="ARBA" id="ARBA00005771"/>
    </source>
</evidence>
<dbReference type="AlphaFoldDB" id="A0A3B9IU25"/>
<organism evidence="4 5">
    <name type="scientific">Tistrella mobilis</name>
    <dbReference type="NCBI Taxonomy" id="171437"/>
    <lineage>
        <taxon>Bacteria</taxon>
        <taxon>Pseudomonadati</taxon>
        <taxon>Pseudomonadota</taxon>
        <taxon>Alphaproteobacteria</taxon>
        <taxon>Geminicoccales</taxon>
        <taxon>Geminicoccaceae</taxon>
        <taxon>Tistrella</taxon>
    </lineage>
</organism>
<accession>A0A3B9IU25</accession>
<proteinExistence type="inferred from homology"/>
<gene>
    <name evidence="4" type="ORF">DCK97_28280</name>
</gene>
<dbReference type="GO" id="GO:0008146">
    <property type="term" value="F:sulfotransferase activity"/>
    <property type="evidence" value="ECO:0007669"/>
    <property type="project" value="InterPro"/>
</dbReference>
<dbReference type="Gene3D" id="3.40.50.300">
    <property type="entry name" value="P-loop containing nucleotide triphosphate hydrolases"/>
    <property type="match status" value="1"/>
</dbReference>
<dbReference type="InterPro" id="IPR000863">
    <property type="entry name" value="Sulfotransferase_dom"/>
</dbReference>
<sequence>MTAKLVVIASYPRSGNTWTRLVLDHVCRRATAPISINDIDNGFYNLRRMIFDGFAPIDAASLSAAEIDRYWPDVLRGFAATQPDTSPLIIKTHETARRTDLGDWLYPPEIVQGVIHLVRHPFDVAASYAPHLGWTIDRTIRAMLDSGHQLDRGTDRMHMATAERVGSWAGHAASWTADDLPWPVISLRYEDLRADPIAGFTRAAAVAGLADDAGLIARAVDFSRFDRLQAEEREAGFRERPAASPAFFRAGRSGIGWQDADPALLRELADRSAEMMQRFGYRADGGWEG</sequence>
<evidence type="ECO:0000313" key="5">
    <source>
        <dbReference type="Proteomes" id="UP000257706"/>
    </source>
</evidence>